<dbReference type="EMBL" id="AP023439">
    <property type="protein sequence ID" value="BCL18446.1"/>
    <property type="molecule type" value="Genomic_DNA"/>
</dbReference>
<name>A0A7G1N9J2_9ACTN</name>
<organism evidence="1 2">
    <name type="scientific">Streptomyces tuirus</name>
    <dbReference type="NCBI Taxonomy" id="68278"/>
    <lineage>
        <taxon>Bacteria</taxon>
        <taxon>Bacillati</taxon>
        <taxon>Actinomycetota</taxon>
        <taxon>Actinomycetes</taxon>
        <taxon>Kitasatosporales</taxon>
        <taxon>Streptomycetaceae</taxon>
        <taxon>Streptomyces</taxon>
    </lineage>
</organism>
<evidence type="ECO:0000313" key="2">
    <source>
        <dbReference type="Proteomes" id="UP000516373"/>
    </source>
</evidence>
<sequence length="86" mass="9026">MAHTAAHLGGDRLGAEVVTVPHGLEQRDAGGRHPEAGTAQLLGWGRVPGCGHASNLATQTRVVQENERFNFGVLRGGFVGRLTSTL</sequence>
<dbReference type="Proteomes" id="UP000516373">
    <property type="component" value="Chromosome"/>
</dbReference>
<accession>A0A7G1N9J2</accession>
<evidence type="ECO:0000313" key="1">
    <source>
        <dbReference type="EMBL" id="BCL18446.1"/>
    </source>
</evidence>
<gene>
    <name evidence="1" type="ORF">GCM10017668_02890</name>
</gene>
<dbReference type="AlphaFoldDB" id="A0A7G1N9J2"/>
<proteinExistence type="predicted"/>
<reference evidence="1 2" key="1">
    <citation type="journal article" date="2014" name="Int. J. Syst. Evol. Microbiol.">
        <title>Complete genome sequence of Corynebacterium casei LMG S-19264T (=DSM 44701T), isolated from a smear-ripened cheese.</title>
        <authorList>
            <consortium name="US DOE Joint Genome Institute (JGI-PGF)"/>
            <person name="Walter F."/>
            <person name="Albersmeier A."/>
            <person name="Kalinowski J."/>
            <person name="Ruckert C."/>
        </authorList>
    </citation>
    <scope>NUCLEOTIDE SEQUENCE [LARGE SCALE GENOMIC DNA]</scope>
    <source>
        <strain evidence="1 2">JCM 4255</strain>
    </source>
</reference>
<protein>
    <submittedName>
        <fullName evidence="1">Uncharacterized protein</fullName>
    </submittedName>
</protein>
<dbReference type="KEGG" id="stui:GCM10017668_02890"/>